<dbReference type="EMBL" id="CP058595">
    <property type="protein sequence ID" value="QLG46233.1"/>
    <property type="molecule type" value="Genomic_DNA"/>
</dbReference>
<dbReference type="InterPro" id="IPR017941">
    <property type="entry name" value="Rieske_2Fe-2S"/>
</dbReference>
<dbReference type="SUPFAM" id="SSF50022">
    <property type="entry name" value="ISP domain"/>
    <property type="match status" value="1"/>
</dbReference>
<evidence type="ECO:0000256" key="3">
    <source>
        <dbReference type="ARBA" id="ARBA00023004"/>
    </source>
</evidence>
<evidence type="ECO:0000256" key="4">
    <source>
        <dbReference type="ARBA" id="ARBA00023014"/>
    </source>
</evidence>
<evidence type="ECO:0000259" key="5">
    <source>
        <dbReference type="PROSITE" id="PS51296"/>
    </source>
</evidence>
<keyword evidence="2" id="KW-0479">Metal-binding</keyword>
<dbReference type="GO" id="GO:0046872">
    <property type="term" value="F:metal ion binding"/>
    <property type="evidence" value="ECO:0007669"/>
    <property type="project" value="UniProtKB-KW"/>
</dbReference>
<sequence length="156" mass="16680">MERKQFLRSLGAGAAFALIFPCTQSCSKSDGGDDVPEGDRKEIPSGVDFTIDLTANEAAPLANNGGFILVKSNVSPSLTDIVVAKNLEGNFVAASQICSHQQTDNVRFRSEDGGIFNCSTHGARFDQNGNPLNSITNNPLKIFNTALSGDILRIFE</sequence>
<dbReference type="Proteomes" id="UP000509302">
    <property type="component" value="Chromosome"/>
</dbReference>
<name>A0A7H9AS00_9FLAO</name>
<keyword evidence="7" id="KW-1185">Reference proteome</keyword>
<dbReference type="AlphaFoldDB" id="A0A7H9AS00"/>
<dbReference type="GO" id="GO:0051537">
    <property type="term" value="F:2 iron, 2 sulfur cluster binding"/>
    <property type="evidence" value="ECO:0007669"/>
    <property type="project" value="UniProtKB-KW"/>
</dbReference>
<protein>
    <submittedName>
        <fullName evidence="6">Rieske 2Fe-2S domain-containing protein</fullName>
    </submittedName>
</protein>
<keyword evidence="4" id="KW-0411">Iron-sulfur</keyword>
<evidence type="ECO:0000256" key="1">
    <source>
        <dbReference type="ARBA" id="ARBA00022714"/>
    </source>
</evidence>
<dbReference type="PROSITE" id="PS51296">
    <property type="entry name" value="RIESKE"/>
    <property type="match status" value="1"/>
</dbReference>
<dbReference type="Gene3D" id="2.102.10.10">
    <property type="entry name" value="Rieske [2Fe-2S] iron-sulphur domain"/>
    <property type="match status" value="1"/>
</dbReference>
<dbReference type="InterPro" id="IPR036922">
    <property type="entry name" value="Rieske_2Fe-2S_sf"/>
</dbReference>
<proteinExistence type="predicted"/>
<organism evidence="6 7">
    <name type="scientific">Costertonia aggregata</name>
    <dbReference type="NCBI Taxonomy" id="343403"/>
    <lineage>
        <taxon>Bacteria</taxon>
        <taxon>Pseudomonadati</taxon>
        <taxon>Bacteroidota</taxon>
        <taxon>Flavobacteriia</taxon>
        <taxon>Flavobacteriales</taxon>
        <taxon>Flavobacteriaceae</taxon>
        <taxon>Costertonia</taxon>
    </lineage>
</organism>
<dbReference type="KEGG" id="cagg:HYG79_13050"/>
<keyword evidence="1" id="KW-0001">2Fe-2S</keyword>
<evidence type="ECO:0000313" key="7">
    <source>
        <dbReference type="Proteomes" id="UP000509302"/>
    </source>
</evidence>
<gene>
    <name evidence="6" type="ORF">HYG79_13050</name>
</gene>
<accession>A0A7H9AS00</accession>
<feature type="domain" description="Rieske" evidence="5">
    <location>
        <begin position="79"/>
        <end position="154"/>
    </location>
</feature>
<evidence type="ECO:0000313" key="6">
    <source>
        <dbReference type="EMBL" id="QLG46233.1"/>
    </source>
</evidence>
<dbReference type="Pfam" id="PF00355">
    <property type="entry name" value="Rieske"/>
    <property type="match status" value="1"/>
</dbReference>
<reference evidence="6 7" key="1">
    <citation type="journal article" date="2006" name="Int. J. Syst. Evol. Microbiol.">
        <title>Costertonia aggregata gen. nov., sp. nov., a mesophilic marine bacterium of the family Flavobacteriaceae, isolated from a mature biofilm.</title>
        <authorList>
            <person name="Kwon K.K."/>
            <person name="Lee Y.K."/>
            <person name="Lee H.K."/>
        </authorList>
    </citation>
    <scope>NUCLEOTIDE SEQUENCE [LARGE SCALE GENOMIC DNA]</scope>
    <source>
        <strain evidence="6 7">KCCM 42265</strain>
    </source>
</reference>
<evidence type="ECO:0000256" key="2">
    <source>
        <dbReference type="ARBA" id="ARBA00022723"/>
    </source>
</evidence>
<keyword evidence="3" id="KW-0408">Iron</keyword>
<dbReference type="RefSeq" id="WP_179242514.1">
    <property type="nucleotide sequence ID" value="NZ_CP058595.1"/>
</dbReference>